<gene>
    <name evidence="1" type="ORF">PENTCL1PPCAC_21063</name>
</gene>
<protein>
    <submittedName>
        <fullName evidence="1">Uncharacterized protein</fullName>
    </submittedName>
</protein>
<dbReference type="Proteomes" id="UP001432027">
    <property type="component" value="Unassembled WGS sequence"/>
</dbReference>
<reference evidence="1" key="1">
    <citation type="submission" date="2023-10" db="EMBL/GenBank/DDBJ databases">
        <title>Genome assembly of Pristionchus species.</title>
        <authorList>
            <person name="Yoshida K."/>
            <person name="Sommer R.J."/>
        </authorList>
    </citation>
    <scope>NUCLEOTIDE SEQUENCE</scope>
    <source>
        <strain evidence="1">RS0144</strain>
    </source>
</reference>
<organism evidence="1 2">
    <name type="scientific">Pristionchus entomophagus</name>
    <dbReference type="NCBI Taxonomy" id="358040"/>
    <lineage>
        <taxon>Eukaryota</taxon>
        <taxon>Metazoa</taxon>
        <taxon>Ecdysozoa</taxon>
        <taxon>Nematoda</taxon>
        <taxon>Chromadorea</taxon>
        <taxon>Rhabditida</taxon>
        <taxon>Rhabditina</taxon>
        <taxon>Diplogasteromorpha</taxon>
        <taxon>Diplogasteroidea</taxon>
        <taxon>Neodiplogasteridae</taxon>
        <taxon>Pristionchus</taxon>
    </lineage>
</organism>
<dbReference type="EMBL" id="BTSX01000005">
    <property type="protein sequence ID" value="GMS98888.1"/>
    <property type="molecule type" value="Genomic_DNA"/>
</dbReference>
<dbReference type="AlphaFoldDB" id="A0AAV5TXD8"/>
<feature type="non-terminal residue" evidence="1">
    <location>
        <position position="1"/>
    </location>
</feature>
<comment type="caution">
    <text evidence="1">The sequence shown here is derived from an EMBL/GenBank/DDBJ whole genome shotgun (WGS) entry which is preliminary data.</text>
</comment>
<evidence type="ECO:0000313" key="1">
    <source>
        <dbReference type="EMBL" id="GMS98888.1"/>
    </source>
</evidence>
<proteinExistence type="predicted"/>
<accession>A0AAV5TXD8</accession>
<name>A0AAV5TXD8_9BILA</name>
<evidence type="ECO:0000313" key="2">
    <source>
        <dbReference type="Proteomes" id="UP001432027"/>
    </source>
</evidence>
<keyword evidence="2" id="KW-1185">Reference proteome</keyword>
<sequence>YLLGRTHLYLISNHQVSEIGERLLHCLGFEISKIVVSTDCHQTRIHGEYEGAVKENDICSRLIYTRTH</sequence>